<dbReference type="EMBL" id="JBHUEJ010000016">
    <property type="protein sequence ID" value="MFD1710439.1"/>
    <property type="molecule type" value="Genomic_DNA"/>
</dbReference>
<dbReference type="PANTHER" id="PTHR11895:SF7">
    <property type="entry name" value="GLUTAMYL-TRNA(GLN) AMIDOTRANSFERASE SUBUNIT A, MITOCHONDRIAL"/>
    <property type="match status" value="1"/>
</dbReference>
<reference evidence="4" key="1">
    <citation type="journal article" date="2019" name="Int. J. Syst. Evol. Microbiol.">
        <title>The Global Catalogue of Microorganisms (GCM) 10K type strain sequencing project: providing services to taxonomists for standard genome sequencing and annotation.</title>
        <authorList>
            <consortium name="The Broad Institute Genomics Platform"/>
            <consortium name="The Broad Institute Genome Sequencing Center for Infectious Disease"/>
            <person name="Wu L."/>
            <person name="Ma J."/>
        </authorList>
    </citation>
    <scope>NUCLEOTIDE SEQUENCE [LARGE SCALE GENOMIC DNA]</scope>
    <source>
        <strain evidence="4">LMG 29247</strain>
    </source>
</reference>
<protein>
    <submittedName>
        <fullName evidence="3">Amidase family protein</fullName>
    </submittedName>
</protein>
<evidence type="ECO:0000313" key="4">
    <source>
        <dbReference type="Proteomes" id="UP001597304"/>
    </source>
</evidence>
<gene>
    <name evidence="3" type="ORF">ACFSF0_07460</name>
</gene>
<organism evidence="3 4">
    <name type="scientific">Ottowia flava</name>
    <dbReference type="NCBI Taxonomy" id="2675430"/>
    <lineage>
        <taxon>Bacteria</taxon>
        <taxon>Pseudomonadati</taxon>
        <taxon>Pseudomonadota</taxon>
        <taxon>Betaproteobacteria</taxon>
        <taxon>Burkholderiales</taxon>
        <taxon>Comamonadaceae</taxon>
        <taxon>Ottowia</taxon>
    </lineage>
</organism>
<dbReference type="InterPro" id="IPR036928">
    <property type="entry name" value="AS_sf"/>
</dbReference>
<dbReference type="Proteomes" id="UP001597304">
    <property type="component" value="Unassembled WGS sequence"/>
</dbReference>
<dbReference type="Pfam" id="PF01425">
    <property type="entry name" value="Amidase"/>
    <property type="match status" value="1"/>
</dbReference>
<comment type="similarity">
    <text evidence="1">Belongs to the amidase family.</text>
</comment>
<dbReference type="PANTHER" id="PTHR11895">
    <property type="entry name" value="TRANSAMIDASE"/>
    <property type="match status" value="1"/>
</dbReference>
<proteinExistence type="inferred from homology"/>
<name>A0ABW4KT76_9BURK</name>
<evidence type="ECO:0000313" key="3">
    <source>
        <dbReference type="EMBL" id="MFD1710439.1"/>
    </source>
</evidence>
<sequence length="476" mass="49084">MSTSALPTELWRLGATQTAALVRSRAVSATEVAQAALARLGAVNPRINAVVEVHPDEVLAQAQAIDAALARGDALGPLAGVPVTTKVNVDQAGYATTNGVHAQKDWLAHDDAPMVRGLRAAGAVLLGRTNTPAFSYRWFTNNQLHGHTHNPRVRGLTPGGSSGGAASAVAAGIGAIAHGSDIAGSIRYPAYACGVHGLRPSFGRVGNFNGTAPRDRPIGAQIMAVSGPLARQVADLRLGLHAMAAADARDPWQVPAPLTGPDVPRRAAVCLRPDGMATAQEICAALLDAAARLRDAGWVVDEVDALPPLQPAVALQVTLWMGDGYAAQVRAAETEGDPGAIAALAGKAELARSVGLPEYSNALVQRATLARAWQRYLAEDYSAVLLPNSAELPFADQLDLKDAASYQRVWAAQLPQIALAVTGLPALALTTGLLPNGTPVGVQIVAGKFRDDVCLAVAEAIEARGPAIPVAEPAAA</sequence>
<evidence type="ECO:0000256" key="1">
    <source>
        <dbReference type="ARBA" id="ARBA00009199"/>
    </source>
</evidence>
<dbReference type="InterPro" id="IPR023631">
    <property type="entry name" value="Amidase_dom"/>
</dbReference>
<evidence type="ECO:0000259" key="2">
    <source>
        <dbReference type="Pfam" id="PF01425"/>
    </source>
</evidence>
<dbReference type="RefSeq" id="WP_255507657.1">
    <property type="nucleotide sequence ID" value="NZ_JBHUEJ010000016.1"/>
</dbReference>
<accession>A0ABW4KT76</accession>
<dbReference type="InterPro" id="IPR000120">
    <property type="entry name" value="Amidase"/>
</dbReference>
<comment type="caution">
    <text evidence="3">The sequence shown here is derived from an EMBL/GenBank/DDBJ whole genome shotgun (WGS) entry which is preliminary data.</text>
</comment>
<dbReference type="NCBIfam" id="NF005687">
    <property type="entry name" value="PRK07487.1"/>
    <property type="match status" value="1"/>
</dbReference>
<dbReference type="Gene3D" id="3.90.1300.10">
    <property type="entry name" value="Amidase signature (AS) domain"/>
    <property type="match status" value="1"/>
</dbReference>
<feature type="domain" description="Amidase" evidence="2">
    <location>
        <begin position="31"/>
        <end position="455"/>
    </location>
</feature>
<dbReference type="InterPro" id="IPR020556">
    <property type="entry name" value="Amidase_CS"/>
</dbReference>
<dbReference type="SUPFAM" id="SSF75304">
    <property type="entry name" value="Amidase signature (AS) enzymes"/>
    <property type="match status" value="1"/>
</dbReference>
<dbReference type="PROSITE" id="PS00571">
    <property type="entry name" value="AMIDASES"/>
    <property type="match status" value="1"/>
</dbReference>
<keyword evidence="4" id="KW-1185">Reference proteome</keyword>